<comment type="caution">
    <text evidence="3">The sequence shown here is derived from an EMBL/GenBank/DDBJ whole genome shotgun (WGS) entry which is preliminary data.</text>
</comment>
<sequence length="169" mass="19004">MIDAGFVQIMARYNAWQNRQLMGIVNDMDEAALDHDHGAFFSTIRGTLNHLLWADTMWMSRLCDDVAKPKVAGDQSTTYTETTGVWQAERFRIDGRIRIWSETLSNIDLLGDLTWYSGLTKSEMSKPKALCIAHIFNHQTHHRGQVHAMLTAGGHAAPVSDLAFMPEDA</sequence>
<dbReference type="EMBL" id="JBHSWG010000001">
    <property type="protein sequence ID" value="MFC6759871.1"/>
    <property type="molecule type" value="Genomic_DNA"/>
</dbReference>
<protein>
    <submittedName>
        <fullName evidence="3">DinB family protein</fullName>
    </submittedName>
</protein>
<dbReference type="PANTHER" id="PTHR37302">
    <property type="entry name" value="SLR1116 PROTEIN"/>
    <property type="match status" value="1"/>
</dbReference>
<organism evidence="3 4">
    <name type="scientific">Sulfitobacter porphyrae</name>
    <dbReference type="NCBI Taxonomy" id="1246864"/>
    <lineage>
        <taxon>Bacteria</taxon>
        <taxon>Pseudomonadati</taxon>
        <taxon>Pseudomonadota</taxon>
        <taxon>Alphaproteobacteria</taxon>
        <taxon>Rhodobacterales</taxon>
        <taxon>Roseobacteraceae</taxon>
        <taxon>Sulfitobacter</taxon>
    </lineage>
</organism>
<accession>A0ABW2B3Q1</accession>
<keyword evidence="2" id="KW-0479">Metal-binding</keyword>
<reference evidence="4" key="1">
    <citation type="journal article" date="2019" name="Int. J. Syst. Evol. Microbiol.">
        <title>The Global Catalogue of Microorganisms (GCM) 10K type strain sequencing project: providing services to taxonomists for standard genome sequencing and annotation.</title>
        <authorList>
            <consortium name="The Broad Institute Genomics Platform"/>
            <consortium name="The Broad Institute Genome Sequencing Center for Infectious Disease"/>
            <person name="Wu L."/>
            <person name="Ma J."/>
        </authorList>
    </citation>
    <scope>NUCLEOTIDE SEQUENCE [LARGE SCALE GENOMIC DNA]</scope>
    <source>
        <strain evidence="4">CCUG 66188</strain>
    </source>
</reference>
<dbReference type="SUPFAM" id="SSF109854">
    <property type="entry name" value="DinB/YfiT-like putative metalloenzymes"/>
    <property type="match status" value="1"/>
</dbReference>
<evidence type="ECO:0000256" key="1">
    <source>
        <dbReference type="ARBA" id="ARBA00008635"/>
    </source>
</evidence>
<evidence type="ECO:0000313" key="4">
    <source>
        <dbReference type="Proteomes" id="UP001596353"/>
    </source>
</evidence>
<name>A0ABW2B3Q1_9RHOB</name>
<comment type="similarity">
    <text evidence="1">Belongs to the DinB family.</text>
</comment>
<dbReference type="Proteomes" id="UP001596353">
    <property type="component" value="Unassembled WGS sequence"/>
</dbReference>
<proteinExistence type="inferred from homology"/>
<gene>
    <name evidence="3" type="ORF">ACFQFQ_10835</name>
</gene>
<dbReference type="InterPro" id="IPR007837">
    <property type="entry name" value="DinB"/>
</dbReference>
<evidence type="ECO:0000256" key="2">
    <source>
        <dbReference type="ARBA" id="ARBA00022723"/>
    </source>
</evidence>
<dbReference type="Gene3D" id="1.20.120.450">
    <property type="entry name" value="dinb family like domain"/>
    <property type="match status" value="1"/>
</dbReference>
<evidence type="ECO:0000313" key="3">
    <source>
        <dbReference type="EMBL" id="MFC6759871.1"/>
    </source>
</evidence>
<dbReference type="Pfam" id="PF05163">
    <property type="entry name" value="DinB"/>
    <property type="match status" value="1"/>
</dbReference>
<dbReference type="PANTHER" id="PTHR37302:SF1">
    <property type="entry name" value="PROTEIN DINB"/>
    <property type="match status" value="1"/>
</dbReference>
<keyword evidence="4" id="KW-1185">Reference proteome</keyword>
<dbReference type="InterPro" id="IPR034660">
    <property type="entry name" value="DinB/YfiT-like"/>
</dbReference>